<proteinExistence type="predicted"/>
<reference evidence="1 2" key="1">
    <citation type="submission" date="2015-01" db="EMBL/GenBank/DDBJ databases">
        <title>Evolution of Trichinella species and genotypes.</title>
        <authorList>
            <person name="Korhonen P.K."/>
            <person name="Edoardo P."/>
            <person name="Giuseppe L.R."/>
            <person name="Gasser R.B."/>
        </authorList>
    </citation>
    <scope>NUCLEOTIDE SEQUENCE [LARGE SCALE GENOMIC DNA]</scope>
    <source>
        <strain evidence="1">ISS120</strain>
    </source>
</reference>
<comment type="caution">
    <text evidence="1">The sequence shown here is derived from an EMBL/GenBank/DDBJ whole genome shotgun (WGS) entry which is preliminary data.</text>
</comment>
<dbReference type="AlphaFoldDB" id="A0A0V1CAM9"/>
<dbReference type="Proteomes" id="UP000054653">
    <property type="component" value="Unassembled WGS sequence"/>
</dbReference>
<name>A0A0V1CAM9_TRIBR</name>
<sequence length="68" mass="7739">MSGQMSEYQQISRTEFTTGILLISHGSERIVKLIESNPVIVEQIVRKMSKMQKIKSTKQDHLKYSGNG</sequence>
<evidence type="ECO:0000313" key="1">
    <source>
        <dbReference type="EMBL" id="KRY46349.1"/>
    </source>
</evidence>
<organism evidence="1 2">
    <name type="scientific">Trichinella britovi</name>
    <name type="common">Parasitic roundworm</name>
    <dbReference type="NCBI Taxonomy" id="45882"/>
    <lineage>
        <taxon>Eukaryota</taxon>
        <taxon>Metazoa</taxon>
        <taxon>Ecdysozoa</taxon>
        <taxon>Nematoda</taxon>
        <taxon>Enoplea</taxon>
        <taxon>Dorylaimia</taxon>
        <taxon>Trichinellida</taxon>
        <taxon>Trichinellidae</taxon>
        <taxon>Trichinella</taxon>
    </lineage>
</organism>
<accession>A0A0V1CAM9</accession>
<evidence type="ECO:0000313" key="2">
    <source>
        <dbReference type="Proteomes" id="UP000054653"/>
    </source>
</evidence>
<keyword evidence="2" id="KW-1185">Reference proteome</keyword>
<gene>
    <name evidence="1" type="ORF">T03_9728</name>
</gene>
<protein>
    <submittedName>
        <fullName evidence="1">Uncharacterized protein</fullName>
    </submittedName>
</protein>
<dbReference type="EMBL" id="JYDI01000293">
    <property type="protein sequence ID" value="KRY46349.1"/>
    <property type="molecule type" value="Genomic_DNA"/>
</dbReference>